<dbReference type="PROSITE" id="PS50048">
    <property type="entry name" value="ZN2_CY6_FUNGAL_2"/>
    <property type="match status" value="1"/>
</dbReference>
<organism evidence="8 9">
    <name type="scientific">Aspergillus pseudoustus</name>
    <dbReference type="NCBI Taxonomy" id="1810923"/>
    <lineage>
        <taxon>Eukaryota</taxon>
        <taxon>Fungi</taxon>
        <taxon>Dikarya</taxon>
        <taxon>Ascomycota</taxon>
        <taxon>Pezizomycotina</taxon>
        <taxon>Eurotiomycetes</taxon>
        <taxon>Eurotiomycetidae</taxon>
        <taxon>Eurotiales</taxon>
        <taxon>Aspergillaceae</taxon>
        <taxon>Aspergillus</taxon>
        <taxon>Aspergillus subgen. Nidulantes</taxon>
    </lineage>
</organism>
<keyword evidence="2" id="KW-0805">Transcription regulation</keyword>
<dbReference type="InterPro" id="IPR001138">
    <property type="entry name" value="Zn2Cys6_DnaBD"/>
</dbReference>
<keyword evidence="5" id="KW-0539">Nucleus</keyword>
<keyword evidence="9" id="KW-1185">Reference proteome</keyword>
<keyword evidence="4" id="KW-0804">Transcription</keyword>
<protein>
    <recommendedName>
        <fullName evidence="7">Zn(2)-C6 fungal-type domain-containing protein</fullName>
    </recommendedName>
</protein>
<dbReference type="SMART" id="SM00066">
    <property type="entry name" value="GAL4"/>
    <property type="match status" value="1"/>
</dbReference>
<evidence type="ECO:0000256" key="3">
    <source>
        <dbReference type="ARBA" id="ARBA00023125"/>
    </source>
</evidence>
<feature type="domain" description="Zn(2)-C6 fungal-type" evidence="7">
    <location>
        <begin position="12"/>
        <end position="42"/>
    </location>
</feature>
<evidence type="ECO:0000256" key="6">
    <source>
        <dbReference type="SAM" id="MobiDB-lite"/>
    </source>
</evidence>
<dbReference type="Gene3D" id="4.10.240.10">
    <property type="entry name" value="Zn(2)-C6 fungal-type DNA-binding domain"/>
    <property type="match status" value="1"/>
</dbReference>
<feature type="compositionally biased region" description="Low complexity" evidence="6">
    <location>
        <begin position="85"/>
        <end position="99"/>
    </location>
</feature>
<dbReference type="PROSITE" id="PS00463">
    <property type="entry name" value="ZN2_CY6_FUNGAL_1"/>
    <property type="match status" value="1"/>
</dbReference>
<dbReference type="CDD" id="cd00067">
    <property type="entry name" value="GAL4"/>
    <property type="match status" value="1"/>
</dbReference>
<dbReference type="EMBL" id="JBFXLU010000099">
    <property type="protein sequence ID" value="KAL2842390.1"/>
    <property type="molecule type" value="Genomic_DNA"/>
</dbReference>
<gene>
    <name evidence="8" type="ORF">BJY01DRAFT_216484</name>
</gene>
<feature type="region of interest" description="Disordered" evidence="6">
    <location>
        <begin position="85"/>
        <end position="115"/>
    </location>
</feature>
<dbReference type="Proteomes" id="UP001610446">
    <property type="component" value="Unassembled WGS sequence"/>
</dbReference>
<feature type="compositionally biased region" description="Low complexity" evidence="6">
    <location>
        <begin position="296"/>
        <end position="312"/>
    </location>
</feature>
<dbReference type="InterPro" id="IPR036864">
    <property type="entry name" value="Zn2-C6_fun-type_DNA-bd_sf"/>
</dbReference>
<evidence type="ECO:0000256" key="4">
    <source>
        <dbReference type="ARBA" id="ARBA00023163"/>
    </source>
</evidence>
<accession>A0ABR4JQT5</accession>
<comment type="caution">
    <text evidence="8">The sequence shown here is derived from an EMBL/GenBank/DDBJ whole genome shotgun (WGS) entry which is preliminary data.</text>
</comment>
<dbReference type="PANTHER" id="PTHR46910">
    <property type="entry name" value="TRANSCRIPTION FACTOR PDR1"/>
    <property type="match status" value="1"/>
</dbReference>
<dbReference type="PANTHER" id="PTHR46910:SF37">
    <property type="entry name" value="ZN(II)2CYS6 TRANSCRIPTION FACTOR (EUROFUNG)"/>
    <property type="match status" value="1"/>
</dbReference>
<comment type="subcellular location">
    <subcellularLocation>
        <location evidence="1">Nucleus</location>
    </subcellularLocation>
</comment>
<dbReference type="InterPro" id="IPR050987">
    <property type="entry name" value="AtrR-like"/>
</dbReference>
<sequence length="667" mass="75459">MTSTLPQLNVIACQRCRQKKLRCDREKPTCKRCRLRSFDCLYEAPRYGKRKGVAVPGPIIHGSAAATSPDISGLVSRIEALERAAGSTSTSANSSNPSPRDSQRNHDYDHHIDARNPSAKRTNLRGFRFRLDPLLSASDEKVFIPLETAVSWVHAFYDSQSTLGLILPIGKDFMLTIPTILGSPYVQVDIRVVILYYGALHEGMRLDHVLSASDKNKYSLYFYRKALQYMEEWQRQDQVNELSLHVAFWMTYQARFQLDFDLSYHLHIRACQISRDLGLLDLDTDATVPPRPPPDSSRTSASPSAPTETPRPADTMDTVYRDVHRIFFWHILIADDHLFRHHLYRPGSIDMGTWKVAVPDLSARRHLSDIKKDTRIYFEASLRLSLIELKFSELLESSRSWPTSSAGFSLSEAGQVAIQDLLMEVDSVLSEWQIEQLLCQVSSKVNAYLYAQLIWRATSMITSFLRISPRNTSWPKEQDKALEHKAAHRSISAMRSLLAVDQDGLYRNLGCFKSFMTPCLGILFGNIFATPSEQSAATDLALTSWVQTIVTECAAERPELKSLELFLLTLNAYAHLSFGQRFSSPETFARTRACDWQNTPGRSVDSSSIVPQYTATGSLSREEEETLGARGISVADLYNDPYQALSVLERSLLTEPDPHCHWWTFDS</sequence>
<evidence type="ECO:0000256" key="1">
    <source>
        <dbReference type="ARBA" id="ARBA00004123"/>
    </source>
</evidence>
<evidence type="ECO:0000313" key="9">
    <source>
        <dbReference type="Proteomes" id="UP001610446"/>
    </source>
</evidence>
<feature type="region of interest" description="Disordered" evidence="6">
    <location>
        <begin position="284"/>
        <end position="315"/>
    </location>
</feature>
<name>A0ABR4JQT5_9EURO</name>
<keyword evidence="3" id="KW-0238">DNA-binding</keyword>
<dbReference type="Pfam" id="PF00172">
    <property type="entry name" value="Zn_clus"/>
    <property type="match status" value="1"/>
</dbReference>
<evidence type="ECO:0000256" key="5">
    <source>
        <dbReference type="ARBA" id="ARBA00023242"/>
    </source>
</evidence>
<evidence type="ECO:0000313" key="8">
    <source>
        <dbReference type="EMBL" id="KAL2842390.1"/>
    </source>
</evidence>
<evidence type="ECO:0000256" key="2">
    <source>
        <dbReference type="ARBA" id="ARBA00023015"/>
    </source>
</evidence>
<dbReference type="SUPFAM" id="SSF57701">
    <property type="entry name" value="Zn2/Cys6 DNA-binding domain"/>
    <property type="match status" value="1"/>
</dbReference>
<evidence type="ECO:0000259" key="7">
    <source>
        <dbReference type="PROSITE" id="PS50048"/>
    </source>
</evidence>
<proteinExistence type="predicted"/>
<reference evidence="8 9" key="1">
    <citation type="submission" date="2024-07" db="EMBL/GenBank/DDBJ databases">
        <title>Section-level genome sequencing and comparative genomics of Aspergillus sections Usti and Cavernicolus.</title>
        <authorList>
            <consortium name="Lawrence Berkeley National Laboratory"/>
            <person name="Nybo J.L."/>
            <person name="Vesth T.C."/>
            <person name="Theobald S."/>
            <person name="Frisvad J.C."/>
            <person name="Larsen T.O."/>
            <person name="Kjaerboelling I."/>
            <person name="Rothschild-Mancinelli K."/>
            <person name="Lyhne E.K."/>
            <person name="Kogle M.E."/>
            <person name="Barry K."/>
            <person name="Clum A."/>
            <person name="Na H."/>
            <person name="Ledsgaard L."/>
            <person name="Lin J."/>
            <person name="Lipzen A."/>
            <person name="Kuo A."/>
            <person name="Riley R."/>
            <person name="Mondo S."/>
            <person name="Labutti K."/>
            <person name="Haridas S."/>
            <person name="Pangalinan J."/>
            <person name="Salamov A.A."/>
            <person name="Simmons B.A."/>
            <person name="Magnuson J.K."/>
            <person name="Chen J."/>
            <person name="Drula E."/>
            <person name="Henrissat B."/>
            <person name="Wiebenga A."/>
            <person name="Lubbers R.J."/>
            <person name="Gomes A.C."/>
            <person name="Makela M.R."/>
            <person name="Stajich J."/>
            <person name="Grigoriev I.V."/>
            <person name="Mortensen U.H."/>
            <person name="De Vries R.P."/>
            <person name="Baker S.E."/>
            <person name="Andersen M.R."/>
        </authorList>
    </citation>
    <scope>NUCLEOTIDE SEQUENCE [LARGE SCALE GENOMIC DNA]</scope>
    <source>
        <strain evidence="8 9">CBS 123904</strain>
    </source>
</reference>
<feature type="compositionally biased region" description="Basic and acidic residues" evidence="6">
    <location>
        <begin position="101"/>
        <end position="114"/>
    </location>
</feature>